<sequence>MVRDIEDVVGSKRDTQSFHGFIFVSYLRRPYRLPGDKVVALNRLDLGSTDEHQDTALITVSASAPCRRCLRAGAPGDALGRPNAIRADRDLFLLR</sequence>
<evidence type="ECO:0000313" key="2">
    <source>
        <dbReference type="Proteomes" id="UP000837857"/>
    </source>
</evidence>
<organism evidence="1 2">
    <name type="scientific">Iphiclides podalirius</name>
    <name type="common">scarce swallowtail</name>
    <dbReference type="NCBI Taxonomy" id="110791"/>
    <lineage>
        <taxon>Eukaryota</taxon>
        <taxon>Metazoa</taxon>
        <taxon>Ecdysozoa</taxon>
        <taxon>Arthropoda</taxon>
        <taxon>Hexapoda</taxon>
        <taxon>Insecta</taxon>
        <taxon>Pterygota</taxon>
        <taxon>Neoptera</taxon>
        <taxon>Endopterygota</taxon>
        <taxon>Lepidoptera</taxon>
        <taxon>Glossata</taxon>
        <taxon>Ditrysia</taxon>
        <taxon>Papilionoidea</taxon>
        <taxon>Papilionidae</taxon>
        <taxon>Papilioninae</taxon>
        <taxon>Iphiclides</taxon>
    </lineage>
</organism>
<dbReference type="Proteomes" id="UP000837857">
    <property type="component" value="Chromosome 13"/>
</dbReference>
<keyword evidence="2" id="KW-1185">Reference proteome</keyword>
<evidence type="ECO:0000313" key="1">
    <source>
        <dbReference type="EMBL" id="CAH2041169.1"/>
    </source>
</evidence>
<feature type="non-terminal residue" evidence="1">
    <location>
        <position position="95"/>
    </location>
</feature>
<name>A0ABN8HTL2_9NEOP</name>
<protein>
    <submittedName>
        <fullName evidence="1">Uncharacterized protein</fullName>
    </submittedName>
</protein>
<accession>A0ABN8HTL2</accession>
<reference evidence="1" key="1">
    <citation type="submission" date="2022-03" db="EMBL/GenBank/DDBJ databases">
        <authorList>
            <person name="Martin H S."/>
        </authorList>
    </citation>
    <scope>NUCLEOTIDE SEQUENCE</scope>
</reference>
<gene>
    <name evidence="1" type="ORF">IPOD504_LOCUS2959</name>
</gene>
<proteinExistence type="predicted"/>
<dbReference type="EMBL" id="OW152825">
    <property type="protein sequence ID" value="CAH2041169.1"/>
    <property type="molecule type" value="Genomic_DNA"/>
</dbReference>